<proteinExistence type="predicted"/>
<dbReference type="SUPFAM" id="SSF54427">
    <property type="entry name" value="NTF2-like"/>
    <property type="match status" value="1"/>
</dbReference>
<dbReference type="Proteomes" id="UP001489004">
    <property type="component" value="Unassembled WGS sequence"/>
</dbReference>
<reference evidence="2 3" key="1">
    <citation type="journal article" date="2024" name="Nat. Commun.">
        <title>Phylogenomics reveals the evolutionary origins of lichenization in chlorophyte algae.</title>
        <authorList>
            <person name="Puginier C."/>
            <person name="Libourel C."/>
            <person name="Otte J."/>
            <person name="Skaloud P."/>
            <person name="Haon M."/>
            <person name="Grisel S."/>
            <person name="Petersen M."/>
            <person name="Berrin J.G."/>
            <person name="Delaux P.M."/>
            <person name="Dal Grande F."/>
            <person name="Keller J."/>
        </authorList>
    </citation>
    <scope>NUCLEOTIDE SEQUENCE [LARGE SCALE GENOMIC DNA]</scope>
    <source>
        <strain evidence="2 3">SAG 2043</strain>
    </source>
</reference>
<dbReference type="AlphaFoldDB" id="A0AAW1PTU6"/>
<organism evidence="2 3">
    <name type="scientific">[Myrmecia] bisecta</name>
    <dbReference type="NCBI Taxonomy" id="41462"/>
    <lineage>
        <taxon>Eukaryota</taxon>
        <taxon>Viridiplantae</taxon>
        <taxon>Chlorophyta</taxon>
        <taxon>core chlorophytes</taxon>
        <taxon>Trebouxiophyceae</taxon>
        <taxon>Trebouxiales</taxon>
        <taxon>Trebouxiaceae</taxon>
        <taxon>Myrmecia</taxon>
    </lineage>
</organism>
<evidence type="ECO:0000313" key="2">
    <source>
        <dbReference type="EMBL" id="KAK9811289.1"/>
    </source>
</evidence>
<feature type="domain" description="SnoaL-like" evidence="1">
    <location>
        <begin position="21"/>
        <end position="128"/>
    </location>
</feature>
<sequence>MVTEAAIAARKPPQKIESSLSEQLKELINLYFQYNSTQQLEPLLELFVEDMTWIYPSSKGASKAAYAKQVSKTFKLAALFIAHHAVKPEQIMVEGNKAIARWQFEYSIRGCGCTGKPWRKQGFNSYEFDTSTPGKPRIRMVHTEVVR</sequence>
<evidence type="ECO:0000313" key="3">
    <source>
        <dbReference type="Proteomes" id="UP001489004"/>
    </source>
</evidence>
<keyword evidence="3" id="KW-1185">Reference proteome</keyword>
<gene>
    <name evidence="2" type="ORF">WJX72_001231</name>
</gene>
<dbReference type="Gene3D" id="3.10.450.50">
    <property type="match status" value="1"/>
</dbReference>
<comment type="caution">
    <text evidence="2">The sequence shown here is derived from an EMBL/GenBank/DDBJ whole genome shotgun (WGS) entry which is preliminary data.</text>
</comment>
<dbReference type="InterPro" id="IPR037401">
    <property type="entry name" value="SnoaL-like"/>
</dbReference>
<dbReference type="EMBL" id="JALJOR010000009">
    <property type="protein sequence ID" value="KAK9811289.1"/>
    <property type="molecule type" value="Genomic_DNA"/>
</dbReference>
<name>A0AAW1PTU6_9CHLO</name>
<dbReference type="Pfam" id="PF13577">
    <property type="entry name" value="SnoaL_4"/>
    <property type="match status" value="1"/>
</dbReference>
<protein>
    <recommendedName>
        <fullName evidence="1">SnoaL-like domain-containing protein</fullName>
    </recommendedName>
</protein>
<dbReference type="InterPro" id="IPR032710">
    <property type="entry name" value="NTF2-like_dom_sf"/>
</dbReference>
<evidence type="ECO:0000259" key="1">
    <source>
        <dbReference type="Pfam" id="PF13577"/>
    </source>
</evidence>
<accession>A0AAW1PTU6</accession>